<dbReference type="AlphaFoldDB" id="A0A542XKY4"/>
<sequence>MAKAATVDAPAYHQPVTRWANPGLNRRSAVAAVVEWAVPEFRTVGPGPELHRLLLRMAGYAPDHAIVEARYALAKGQIVDVTRAVASVAANAGLFLAEEEVDLIAAVDPERAGVLSSGMGQGRQQRTSFTFHPALGEDSTFTPQATPPLLDLTDAPPEIVGALTDEMDRAATETLSQVPGVTALWRAWRLGVPSGIGRTPARVFVLAADVPADYLPVVTAMAQQELGTVGAPQTLVEVFAPGDELPAYQMQARGSAALLWTAAEAYPIAVSPVFDGVDAAAGPWFAPDHPLLDGVEQERVAAFLDSGWAVLTTTRRENDVVEPNRGVVVPMSYRTDGVWVWTDTVTYYLRAHGLAPAAALLDHIRCIDYRTPEVDEVAEHRVLAALFRPAAPSPATAR</sequence>
<reference evidence="1 2" key="1">
    <citation type="submission" date="2019-06" db="EMBL/GenBank/DDBJ databases">
        <title>Sequencing the genomes of 1000 actinobacteria strains.</title>
        <authorList>
            <person name="Klenk H.-P."/>
        </authorList>
    </citation>
    <scope>NUCLEOTIDE SEQUENCE [LARGE SCALE GENOMIC DNA]</scope>
    <source>
        <strain evidence="1 2">DSM 44819</strain>
    </source>
</reference>
<protein>
    <submittedName>
        <fullName evidence="1">Uncharacterized protein</fullName>
    </submittedName>
</protein>
<name>A0A542XKY4_SALAC</name>
<dbReference type="Proteomes" id="UP000315983">
    <property type="component" value="Unassembled WGS sequence"/>
</dbReference>
<comment type="caution">
    <text evidence="1">The sequence shown here is derived from an EMBL/GenBank/DDBJ whole genome shotgun (WGS) entry which is preliminary data.</text>
</comment>
<accession>A0A542XKY4</accession>
<gene>
    <name evidence="1" type="ORF">FB564_1583</name>
</gene>
<organism evidence="1 2">
    <name type="scientific">Salinispora arenicola</name>
    <dbReference type="NCBI Taxonomy" id="168697"/>
    <lineage>
        <taxon>Bacteria</taxon>
        <taxon>Bacillati</taxon>
        <taxon>Actinomycetota</taxon>
        <taxon>Actinomycetes</taxon>
        <taxon>Micromonosporales</taxon>
        <taxon>Micromonosporaceae</taxon>
        <taxon>Salinispora</taxon>
    </lineage>
</organism>
<dbReference type="EMBL" id="VFOL01000001">
    <property type="protein sequence ID" value="TQL36486.1"/>
    <property type="molecule type" value="Genomic_DNA"/>
</dbReference>
<evidence type="ECO:0000313" key="2">
    <source>
        <dbReference type="Proteomes" id="UP000315983"/>
    </source>
</evidence>
<proteinExistence type="predicted"/>
<evidence type="ECO:0000313" key="1">
    <source>
        <dbReference type="EMBL" id="TQL36486.1"/>
    </source>
</evidence>